<reference evidence="5 6" key="1">
    <citation type="submission" date="2021-07" db="EMBL/GenBank/DDBJ databases">
        <title>The Aristolochia fimbriata genome: insights into angiosperm evolution, floral development and chemical biosynthesis.</title>
        <authorList>
            <person name="Jiao Y."/>
        </authorList>
    </citation>
    <scope>NUCLEOTIDE SEQUENCE [LARGE SCALE GENOMIC DNA]</scope>
    <source>
        <strain evidence="5">IBCAS-2021</strain>
        <tissue evidence="5">Leaf</tissue>
    </source>
</reference>
<dbReference type="Gene3D" id="2.60.40.2700">
    <property type="match status" value="1"/>
</dbReference>
<organism evidence="5 6">
    <name type="scientific">Aristolochia fimbriata</name>
    <name type="common">White veined hardy Dutchman's pipe vine</name>
    <dbReference type="NCBI Taxonomy" id="158543"/>
    <lineage>
        <taxon>Eukaryota</taxon>
        <taxon>Viridiplantae</taxon>
        <taxon>Streptophyta</taxon>
        <taxon>Embryophyta</taxon>
        <taxon>Tracheophyta</taxon>
        <taxon>Spermatophyta</taxon>
        <taxon>Magnoliopsida</taxon>
        <taxon>Magnoliidae</taxon>
        <taxon>Piperales</taxon>
        <taxon>Aristolochiaceae</taxon>
        <taxon>Aristolochia</taxon>
    </lineage>
</organism>
<feature type="region of interest" description="Disordered" evidence="2">
    <location>
        <begin position="467"/>
        <end position="523"/>
    </location>
</feature>
<dbReference type="Pfam" id="PF23197">
    <property type="entry name" value="IG_AIR9"/>
    <property type="match status" value="1"/>
</dbReference>
<protein>
    <submittedName>
        <fullName evidence="5">Uncharacterized protein</fullName>
    </submittedName>
</protein>
<evidence type="ECO:0000256" key="2">
    <source>
        <dbReference type="SAM" id="MobiDB-lite"/>
    </source>
</evidence>
<accession>A0AAV7EMF4</accession>
<name>A0AAV7EMF4_ARIFI</name>
<keyword evidence="6" id="KW-1185">Reference proteome</keyword>
<dbReference type="PANTHER" id="PTHR31149">
    <property type="entry name" value="EXPRESSED PROTEIN"/>
    <property type="match status" value="1"/>
</dbReference>
<dbReference type="GO" id="GO:0005886">
    <property type="term" value="C:plasma membrane"/>
    <property type="evidence" value="ECO:0007669"/>
    <property type="project" value="TreeGrafter"/>
</dbReference>
<dbReference type="InterPro" id="IPR056284">
    <property type="entry name" value="AIR9-like_A9"/>
</dbReference>
<feature type="region of interest" description="Disordered" evidence="2">
    <location>
        <begin position="195"/>
        <end position="224"/>
    </location>
</feature>
<dbReference type="AlphaFoldDB" id="A0AAV7EMF4"/>
<sequence>MGAYDGNSRHEISYMQNTRSQWNSAVDGGTGNLVDRLSGLGINDPSSKESLLQVMKAVEAAENTIKQQLEENNLLRTELQKKDQELERYKSDPSTSLQLSADGLTHEHEMGTNKAHLPFSPTENGDRFRWANNATPDPQGTLIIHNNVIPKNEEPASQSHYENQHYSDHGKVNGTLEVHSSGKVGVDNIGFSQFSPPSSRSFSPSGFPKDGDNDPKFSLSGQGLMPVSEMNNPTGLLKQELLFKVREHEEEIVQLRKHLADYSMKEAQIRNEKYVLEKRIAYMRLAFDQQQQDLVDAASKALSYRQDIIEENIRLTYALQAAQQERSTFISSLLPLLQEYGFQPSVADAQSIVNNLKVLFKHLQEKLIITEAKLKESQYQLAPWRSDALVNNTNFTPQSPTHSYGVALTTTTKNGLEIVPQQPYSHSQTPSSSPLNAQTTRIAEWDMYGRNNNLPTSGVVMKDLEHDNLGRYSPPAGRSPAVQGTPARHTPQGDAGRLNDEHSNRPLSSSMNEGDESDISGIPAKREPSVHWAAGTVSYMAPTQEDPGSSYSPYLPPVLEEPSSSFSEAADDDPLPAIEGLQIAGEAFPGRELQACGYSINGTTSCNFEWVRYLEDGSVHYIVGAKQPNYLVTADDVDSYLAIEVQPLDNRKRKGELVKVFANDQRKITCDSDMQGQIEKTLSAGHVSYEVSLSAGCLDIWEPAILAIKREGYSIKCNGPRGVVVAEKFFPTTSVTIPFGHSTEFSVLSSSGVEYLLRTADSSSLRDIIVLTLRLFIMRAVEKRKGKKKGLFFTK</sequence>
<feature type="coiled-coil region" evidence="1">
    <location>
        <begin position="238"/>
        <end position="265"/>
    </location>
</feature>
<feature type="coiled-coil region" evidence="1">
    <location>
        <begin position="51"/>
        <end position="92"/>
    </location>
</feature>
<comment type="caution">
    <text evidence="5">The sequence shown here is derived from an EMBL/GenBank/DDBJ whole genome shotgun (WGS) entry which is preliminary data.</text>
</comment>
<dbReference type="FunFam" id="2.60.40.2700:FF:000001">
    <property type="entry name" value="Transmembrane protein"/>
    <property type="match status" value="1"/>
</dbReference>
<feature type="compositionally biased region" description="Low complexity" evidence="2">
    <location>
        <begin position="195"/>
        <end position="208"/>
    </location>
</feature>
<dbReference type="PANTHER" id="PTHR31149:SF10">
    <property type="entry name" value="OS05G0100900 PROTEIN"/>
    <property type="match status" value="1"/>
</dbReference>
<dbReference type="Pfam" id="PF23080">
    <property type="entry name" value="DUF7046"/>
    <property type="match status" value="1"/>
</dbReference>
<dbReference type="InterPro" id="IPR055474">
    <property type="entry name" value="DUF7046"/>
</dbReference>
<keyword evidence="1" id="KW-0175">Coiled coil</keyword>
<proteinExistence type="predicted"/>
<evidence type="ECO:0000256" key="1">
    <source>
        <dbReference type="SAM" id="Coils"/>
    </source>
</evidence>
<evidence type="ECO:0000259" key="4">
    <source>
        <dbReference type="Pfam" id="PF23197"/>
    </source>
</evidence>
<evidence type="ECO:0000313" key="5">
    <source>
        <dbReference type="EMBL" id="KAG9449990.1"/>
    </source>
</evidence>
<gene>
    <name evidence="5" type="ORF">H6P81_009955</name>
</gene>
<feature type="domain" description="AIR9-like A9" evidence="4">
    <location>
        <begin position="579"/>
        <end position="660"/>
    </location>
</feature>
<evidence type="ECO:0000259" key="3">
    <source>
        <dbReference type="Pfam" id="PF23080"/>
    </source>
</evidence>
<feature type="domain" description="DUF7046" evidence="3">
    <location>
        <begin position="696"/>
        <end position="789"/>
    </location>
</feature>
<evidence type="ECO:0000313" key="6">
    <source>
        <dbReference type="Proteomes" id="UP000825729"/>
    </source>
</evidence>
<dbReference type="EMBL" id="JAINDJ010000004">
    <property type="protein sequence ID" value="KAG9449990.1"/>
    <property type="molecule type" value="Genomic_DNA"/>
</dbReference>
<dbReference type="Proteomes" id="UP000825729">
    <property type="component" value="Unassembled WGS sequence"/>
</dbReference>